<feature type="domain" description="Agglutinin" evidence="1">
    <location>
        <begin position="6"/>
        <end position="160"/>
    </location>
</feature>
<feature type="domain" description="Agglutinin" evidence="1">
    <location>
        <begin position="165"/>
        <end position="319"/>
    </location>
</feature>
<dbReference type="InterPro" id="IPR036242">
    <property type="entry name" value="Agglutinin_dom_sf"/>
</dbReference>
<dbReference type="GO" id="GO:0030246">
    <property type="term" value="F:carbohydrate binding"/>
    <property type="evidence" value="ECO:0007669"/>
    <property type="project" value="UniProtKB-KW"/>
</dbReference>
<organism evidence="2">
    <name type="scientific">Linum usitatissimum</name>
    <name type="common">Flax</name>
    <name type="synonym">Linum humile</name>
    <dbReference type="NCBI Taxonomy" id="4006"/>
    <lineage>
        <taxon>Eukaryota</taxon>
        <taxon>Viridiplantae</taxon>
        <taxon>Streptophyta</taxon>
        <taxon>Embryophyta</taxon>
        <taxon>Tracheophyta</taxon>
        <taxon>Spermatophyta</taxon>
        <taxon>Magnoliopsida</taxon>
        <taxon>eudicotyledons</taxon>
        <taxon>Gunneridae</taxon>
        <taxon>Pentapetalae</taxon>
        <taxon>rosids</taxon>
        <taxon>fabids</taxon>
        <taxon>Malpighiales</taxon>
        <taxon>Linaceae</taxon>
        <taxon>Linum</taxon>
    </lineage>
</organism>
<dbReference type="InterPro" id="IPR008998">
    <property type="entry name" value="Agglutinin"/>
</dbReference>
<keyword evidence="2" id="KW-0430">Lectin</keyword>
<name>A0A097PID4_LINUS</name>
<dbReference type="SMART" id="SM00791">
    <property type="entry name" value="Agglutinin"/>
    <property type="match status" value="2"/>
</dbReference>
<dbReference type="PANTHER" id="PTHR39244">
    <property type="entry name" value="NATTERIN-4"/>
    <property type="match status" value="1"/>
</dbReference>
<dbReference type="Pfam" id="PF07468">
    <property type="entry name" value="Agglutinin"/>
    <property type="match status" value="1"/>
</dbReference>
<reference evidence="2" key="1">
    <citation type="journal article" date="2015" name="Plant Mol. Biol. Rep.">
        <title>The Amaranthin-Like Lectin (LuALL) Genes of Flax: a Unique Gene Family with Members Inducible by Defence Hormones.</title>
        <authorList>
            <person name="Faruque K."/>
            <person name="Begam R."/>
            <person name="Deyholos M.K."/>
        </authorList>
    </citation>
    <scope>NUCLEOTIDE SEQUENCE</scope>
</reference>
<dbReference type="PANTHER" id="PTHR39244:SF5">
    <property type="entry name" value="NATTERIN-3-LIKE"/>
    <property type="match status" value="1"/>
</dbReference>
<gene>
    <name evidence="2" type="primary">ALL7</name>
</gene>
<dbReference type="SUPFAM" id="SSF50382">
    <property type="entry name" value="Agglutinin"/>
    <property type="match status" value="2"/>
</dbReference>
<dbReference type="EMBL" id="KM214187">
    <property type="protein sequence ID" value="AIU47278.1"/>
    <property type="molecule type" value="Genomic_DNA"/>
</dbReference>
<evidence type="ECO:0000313" key="2">
    <source>
        <dbReference type="EMBL" id="AIU47278.1"/>
    </source>
</evidence>
<protein>
    <submittedName>
        <fullName evidence="2">Amaranthin-like lectin</fullName>
    </submittedName>
</protein>
<evidence type="ECO:0000259" key="1">
    <source>
        <dbReference type="SMART" id="SM00791"/>
    </source>
</evidence>
<accession>A0A097PID4</accession>
<sequence length="503" mass="57760">MSGNILALPKQFTLKSKSNGKYLKYVAEGPQRGLLQFSEDHLFSPYAKFESEPYSKSYETKEELVHLRCFYNNKYWVGNSDHYISGEADVSEEDRSKPTCTLFKPEFLDDQGHTVRLRHVQLDRYARLSSPDPSKGYVEMLSAGEQQKQEDMSDVCEVVNMQDKIELPRYVVLKGDNGKYLTPGLGRIYPYFAEPVSYHPLRFDGHDHTEPTAVHEVFPDKEGTTIRFKSAKAKNGEFWELWQYGSDEPLWVIYDRTENTRDARPTTFQVVKLGDNAIALKSNTSHQFCKRLDASNLQSGLAAHTNNVGDPCARITVEEPIDSKTFDSFVYHENNARVHEEPGLKNLELVDRHTNPTQTTEWKKTSHFVGKISSSTWNRTTTTIKSTEFSVNFEAGKELIENLPLQVTLGINHKELEKITDTVTWGESKKYEENTEVSYEVPPMTKVSIYEKKKKVTRDIPFSYRQTNKLRDGQLVTYTMHDGLFTYTTTFSETESYSEKLTG</sequence>
<dbReference type="AlphaFoldDB" id="A0A097PID4"/>
<dbReference type="InterPro" id="IPR053237">
    <property type="entry name" value="Natterin_C"/>
</dbReference>
<dbReference type="Gene3D" id="2.80.10.50">
    <property type="match status" value="2"/>
</dbReference>
<dbReference type="Gene3D" id="2.170.15.10">
    <property type="entry name" value="Proaerolysin, chain A, domain 3"/>
    <property type="match status" value="1"/>
</dbReference>
<proteinExistence type="predicted"/>